<gene>
    <name evidence="9" type="ORF">CHC_T00004137001</name>
</gene>
<evidence type="ECO:0000256" key="5">
    <source>
        <dbReference type="ARBA" id="ARBA00023136"/>
    </source>
</evidence>
<dbReference type="PhylomeDB" id="R7QC90"/>
<dbReference type="RefSeq" id="XP_005715513.1">
    <property type="nucleotide sequence ID" value="XM_005715456.1"/>
</dbReference>
<protein>
    <recommendedName>
        <fullName evidence="7">Palmitoyltransferase</fullName>
        <ecNumber evidence="7">2.3.1.225</ecNumber>
    </recommendedName>
</protein>
<comment type="similarity">
    <text evidence="7">Belongs to the DHHC palmitoyltransferase family.</text>
</comment>
<evidence type="ECO:0000256" key="1">
    <source>
        <dbReference type="ARBA" id="ARBA00004141"/>
    </source>
</evidence>
<evidence type="ECO:0000256" key="7">
    <source>
        <dbReference type="RuleBase" id="RU079119"/>
    </source>
</evidence>
<keyword evidence="4 7" id="KW-1133">Transmembrane helix</keyword>
<evidence type="ECO:0000256" key="6">
    <source>
        <dbReference type="ARBA" id="ARBA00023315"/>
    </source>
</evidence>
<evidence type="ECO:0000259" key="8">
    <source>
        <dbReference type="Pfam" id="PF01529"/>
    </source>
</evidence>
<name>R7QC90_CHOCR</name>
<dbReference type="OMA" id="WSLECIN"/>
<proteinExistence type="inferred from homology"/>
<keyword evidence="3 7" id="KW-0812">Transmembrane</keyword>
<dbReference type="GO" id="GO:0016020">
    <property type="term" value="C:membrane"/>
    <property type="evidence" value="ECO:0007669"/>
    <property type="project" value="UniProtKB-SubCell"/>
</dbReference>
<feature type="transmembrane region" description="Helical" evidence="7">
    <location>
        <begin position="222"/>
        <end position="245"/>
    </location>
</feature>
<feature type="domain" description="Palmitoyltransferase DHHC" evidence="8">
    <location>
        <begin position="173"/>
        <end position="335"/>
    </location>
</feature>
<dbReference type="EMBL" id="HG001741">
    <property type="protein sequence ID" value="CDF35694.1"/>
    <property type="molecule type" value="Genomic_DNA"/>
</dbReference>
<dbReference type="Gramene" id="CDF35694">
    <property type="protein sequence ID" value="CDF35694"/>
    <property type="gene ID" value="CHC_T00004137001"/>
</dbReference>
<dbReference type="EC" id="2.3.1.225" evidence="7"/>
<keyword evidence="10" id="KW-1185">Reference proteome</keyword>
<evidence type="ECO:0000256" key="2">
    <source>
        <dbReference type="ARBA" id="ARBA00022679"/>
    </source>
</evidence>
<evidence type="ECO:0000313" key="10">
    <source>
        <dbReference type="Proteomes" id="UP000012073"/>
    </source>
</evidence>
<feature type="transmembrane region" description="Helical" evidence="7">
    <location>
        <begin position="55"/>
        <end position="78"/>
    </location>
</feature>
<dbReference type="AlphaFoldDB" id="R7QC90"/>
<dbReference type="PANTHER" id="PTHR12246">
    <property type="entry name" value="PALMITOYLTRANSFERASE ZDHHC16"/>
    <property type="match status" value="1"/>
</dbReference>
<dbReference type="Proteomes" id="UP000012073">
    <property type="component" value="Unassembled WGS sequence"/>
</dbReference>
<accession>R7QC90</accession>
<feature type="transmembrane region" description="Helical" evidence="7">
    <location>
        <begin position="300"/>
        <end position="324"/>
    </location>
</feature>
<dbReference type="KEGG" id="ccp:CHC_T00004137001"/>
<dbReference type="OrthoDB" id="9909019at2759"/>
<keyword evidence="6 7" id="KW-0012">Acyltransferase</keyword>
<sequence length="395" mass="44653">MERWYPGFRLSPCTAVRLAGFLPVLLVLGLIALAYITCVLATLAPLRTLHPSVVYPLLIFFHFIYLNVLANYLLLVFADPGSPPPDWKAAPPPSPFSPHLPTHRFLSTPALSAHPTQALRVSTPPMTSDSDDGYQDAGMLLPPQSHSAHPPKPLTSSFRYAHLMRERSYDGTLRYCRVCAAYKPDRSHHCSVCRRCILRMDHHCVFVNNCVSFYNHKFFISFILYAFFGCLFVAIVSFPTFAAVLSTSPSHMKPHSSGGWLIAKARMLWGHTPIRVVQRMDLIQFANLQGMSSTLKTLAMVGYITSIAFAFALAIFVILHLYLVAKGRTTIEMYELTDQMRVARVLEYDLGFAKNLRKVFGSVPFWWFFPTRVYVEGDGLDYERRTLPDLRPVTV</sequence>
<dbReference type="GO" id="GO:0019706">
    <property type="term" value="F:protein-cysteine S-palmitoyltransferase activity"/>
    <property type="evidence" value="ECO:0007669"/>
    <property type="project" value="UniProtKB-EC"/>
</dbReference>
<comment type="domain">
    <text evidence="7">The DHHC domain is required for palmitoyltransferase activity.</text>
</comment>
<evidence type="ECO:0000256" key="3">
    <source>
        <dbReference type="ARBA" id="ARBA00022692"/>
    </source>
</evidence>
<dbReference type="GeneID" id="17323228"/>
<keyword evidence="2 7" id="KW-0808">Transferase</keyword>
<dbReference type="InterPro" id="IPR039859">
    <property type="entry name" value="PFA4/ZDH16/20/ERF2-like"/>
</dbReference>
<organism evidence="9 10">
    <name type="scientific">Chondrus crispus</name>
    <name type="common">Carrageen Irish moss</name>
    <name type="synonym">Polymorpha crispa</name>
    <dbReference type="NCBI Taxonomy" id="2769"/>
    <lineage>
        <taxon>Eukaryota</taxon>
        <taxon>Rhodophyta</taxon>
        <taxon>Florideophyceae</taxon>
        <taxon>Rhodymeniophycidae</taxon>
        <taxon>Gigartinales</taxon>
        <taxon>Gigartinaceae</taxon>
        <taxon>Chondrus</taxon>
    </lineage>
</organism>
<reference evidence="10" key="1">
    <citation type="journal article" date="2013" name="Proc. Natl. Acad. Sci. U.S.A.">
        <title>Genome structure and metabolic features in the red seaweed Chondrus crispus shed light on evolution of the Archaeplastida.</title>
        <authorList>
            <person name="Collen J."/>
            <person name="Porcel B."/>
            <person name="Carre W."/>
            <person name="Ball S.G."/>
            <person name="Chaparro C."/>
            <person name="Tonon T."/>
            <person name="Barbeyron T."/>
            <person name="Michel G."/>
            <person name="Noel B."/>
            <person name="Valentin K."/>
            <person name="Elias M."/>
            <person name="Artiguenave F."/>
            <person name="Arun A."/>
            <person name="Aury J.M."/>
            <person name="Barbosa-Neto J.F."/>
            <person name="Bothwell J.H."/>
            <person name="Bouget F.Y."/>
            <person name="Brillet L."/>
            <person name="Cabello-Hurtado F."/>
            <person name="Capella-Gutierrez S."/>
            <person name="Charrier B."/>
            <person name="Cladiere L."/>
            <person name="Cock J.M."/>
            <person name="Coelho S.M."/>
            <person name="Colleoni C."/>
            <person name="Czjzek M."/>
            <person name="Da Silva C."/>
            <person name="Delage L."/>
            <person name="Denoeud F."/>
            <person name="Deschamps P."/>
            <person name="Dittami S.M."/>
            <person name="Gabaldon T."/>
            <person name="Gachon C.M."/>
            <person name="Groisillier A."/>
            <person name="Herve C."/>
            <person name="Jabbari K."/>
            <person name="Katinka M."/>
            <person name="Kloareg B."/>
            <person name="Kowalczyk N."/>
            <person name="Labadie K."/>
            <person name="Leblanc C."/>
            <person name="Lopez P.J."/>
            <person name="McLachlan D.H."/>
            <person name="Meslet-Cladiere L."/>
            <person name="Moustafa A."/>
            <person name="Nehr Z."/>
            <person name="Nyvall Collen P."/>
            <person name="Panaud O."/>
            <person name="Partensky F."/>
            <person name="Poulain J."/>
            <person name="Rensing S.A."/>
            <person name="Rousvoal S."/>
            <person name="Samson G."/>
            <person name="Symeonidi A."/>
            <person name="Weissenbach J."/>
            <person name="Zambounis A."/>
            <person name="Wincker P."/>
            <person name="Boyen C."/>
        </authorList>
    </citation>
    <scope>NUCLEOTIDE SEQUENCE [LARGE SCALE GENOMIC DNA]</scope>
    <source>
        <strain evidence="10">cv. Stackhouse</strain>
    </source>
</reference>
<dbReference type="InterPro" id="IPR001594">
    <property type="entry name" value="Palmitoyltrfase_DHHC"/>
</dbReference>
<comment type="catalytic activity">
    <reaction evidence="7">
        <text>L-cysteinyl-[protein] + hexadecanoyl-CoA = S-hexadecanoyl-L-cysteinyl-[protein] + CoA</text>
        <dbReference type="Rhea" id="RHEA:36683"/>
        <dbReference type="Rhea" id="RHEA-COMP:10131"/>
        <dbReference type="Rhea" id="RHEA-COMP:11032"/>
        <dbReference type="ChEBI" id="CHEBI:29950"/>
        <dbReference type="ChEBI" id="CHEBI:57287"/>
        <dbReference type="ChEBI" id="CHEBI:57379"/>
        <dbReference type="ChEBI" id="CHEBI:74151"/>
        <dbReference type="EC" id="2.3.1.225"/>
    </reaction>
</comment>
<evidence type="ECO:0000313" key="9">
    <source>
        <dbReference type="EMBL" id="CDF35694.1"/>
    </source>
</evidence>
<feature type="transmembrane region" description="Helical" evidence="7">
    <location>
        <begin position="21"/>
        <end position="43"/>
    </location>
</feature>
<dbReference type="Pfam" id="PF01529">
    <property type="entry name" value="DHHC"/>
    <property type="match status" value="1"/>
</dbReference>
<evidence type="ECO:0000256" key="4">
    <source>
        <dbReference type="ARBA" id="ARBA00022989"/>
    </source>
</evidence>
<dbReference type="PROSITE" id="PS50216">
    <property type="entry name" value="DHHC"/>
    <property type="match status" value="1"/>
</dbReference>
<comment type="subcellular location">
    <subcellularLocation>
        <location evidence="1">Membrane</location>
        <topology evidence="1">Multi-pass membrane protein</topology>
    </subcellularLocation>
</comment>
<keyword evidence="5 7" id="KW-0472">Membrane</keyword>